<feature type="transmembrane region" description="Helical" evidence="1">
    <location>
        <begin position="56"/>
        <end position="77"/>
    </location>
</feature>
<organism evidence="2 3">
    <name type="scientific">Novilysobacter luteus</name>
    <dbReference type="NCBI Taxonomy" id="2822368"/>
    <lineage>
        <taxon>Bacteria</taxon>
        <taxon>Pseudomonadati</taxon>
        <taxon>Pseudomonadota</taxon>
        <taxon>Gammaproteobacteria</taxon>
        <taxon>Lysobacterales</taxon>
        <taxon>Lysobacteraceae</taxon>
        <taxon>Novilysobacter</taxon>
    </lineage>
</organism>
<gene>
    <name evidence="2" type="ORF">LYB30171_00408</name>
</gene>
<name>A0ABM8UCN2_9GAMM</name>
<keyword evidence="1" id="KW-0472">Membrane</keyword>
<dbReference type="RefSeq" id="WP_215219418.1">
    <property type="nucleotide sequence ID" value="NZ_OU015430.1"/>
</dbReference>
<evidence type="ECO:0000313" key="3">
    <source>
        <dbReference type="Proteomes" id="UP000680116"/>
    </source>
</evidence>
<keyword evidence="3" id="KW-1185">Reference proteome</keyword>
<dbReference type="EMBL" id="OU015430">
    <property type="protein sequence ID" value="CAG4969059.1"/>
    <property type="molecule type" value="Genomic_DNA"/>
</dbReference>
<feature type="transmembrane region" description="Helical" evidence="1">
    <location>
        <begin position="97"/>
        <end position="117"/>
    </location>
</feature>
<evidence type="ECO:0000313" key="2">
    <source>
        <dbReference type="EMBL" id="CAG4969059.1"/>
    </source>
</evidence>
<dbReference type="Proteomes" id="UP000680116">
    <property type="component" value="Chromosome"/>
</dbReference>
<keyword evidence="1" id="KW-1133">Transmembrane helix</keyword>
<evidence type="ECO:0008006" key="4">
    <source>
        <dbReference type="Google" id="ProtNLM"/>
    </source>
</evidence>
<protein>
    <recommendedName>
        <fullName evidence="4">Serine/threonine protein kinase</fullName>
    </recommendedName>
</protein>
<evidence type="ECO:0000256" key="1">
    <source>
        <dbReference type="SAM" id="Phobius"/>
    </source>
</evidence>
<sequence length="231" mass="25993">MELDELRAAWRQLDRELNAAWTQVDLRADGLEALALEERRARRIDRSRMSLRRFGVWQLVEALVWIAMVVVAATFWVDHRDTPHLLAAGLVLHAYGIAAIWASVTRALLAGGVYYTGPVLDIQRRLARLQRFTTVSTIALGLPWWCLWLVATLVGAKLWLGVDLYAAAPGWVAATLGFGVVAMAASVWLAMRWSRHPPASPWLRGMIDDLSGCNLQRAQRQLGEIERFERA</sequence>
<reference evidence="2 3" key="1">
    <citation type="submission" date="2021-04" db="EMBL/GenBank/DDBJ databases">
        <authorList>
            <person name="Rodrigo-Torres L."/>
            <person name="Arahal R. D."/>
            <person name="Lucena T."/>
        </authorList>
    </citation>
    <scope>NUCLEOTIDE SEQUENCE [LARGE SCALE GENOMIC DNA]</scope>
    <source>
        <strain evidence="2 3">CECT 30171</strain>
    </source>
</reference>
<keyword evidence="1" id="KW-0812">Transmembrane</keyword>
<feature type="transmembrane region" description="Helical" evidence="1">
    <location>
        <begin position="138"/>
        <end position="159"/>
    </location>
</feature>
<accession>A0ABM8UCN2</accession>
<proteinExistence type="predicted"/>
<feature type="transmembrane region" description="Helical" evidence="1">
    <location>
        <begin position="171"/>
        <end position="191"/>
    </location>
</feature>